<dbReference type="STRING" id="348802.A0A0D2D660"/>
<dbReference type="Pfam" id="PF01822">
    <property type="entry name" value="WSC"/>
    <property type="match status" value="3"/>
</dbReference>
<evidence type="ECO:0000313" key="4">
    <source>
        <dbReference type="Proteomes" id="UP000054342"/>
    </source>
</evidence>
<gene>
    <name evidence="3" type="ORF">PV05_02385</name>
</gene>
<dbReference type="PANTHER" id="PTHR43662:SF3">
    <property type="entry name" value="DOMAIN PROTEIN, PUTATIVE (AFU_ORTHOLOGUE AFUA_6G11970)-RELATED"/>
    <property type="match status" value="1"/>
</dbReference>
<evidence type="ECO:0000259" key="2">
    <source>
        <dbReference type="PROSITE" id="PS51212"/>
    </source>
</evidence>
<dbReference type="GeneID" id="25324293"/>
<feature type="domain" description="WSC" evidence="2">
    <location>
        <begin position="487"/>
        <end position="579"/>
    </location>
</feature>
<protein>
    <recommendedName>
        <fullName evidence="2">WSC domain-containing protein</fullName>
    </recommendedName>
</protein>
<dbReference type="PROSITE" id="PS51212">
    <property type="entry name" value="WSC"/>
    <property type="match status" value="3"/>
</dbReference>
<proteinExistence type="predicted"/>
<dbReference type="OrthoDB" id="74764at2759"/>
<dbReference type="PANTHER" id="PTHR43662">
    <property type="match status" value="1"/>
</dbReference>
<dbReference type="Pfam" id="PF09362">
    <property type="entry name" value="DUF1996"/>
    <property type="match status" value="1"/>
</dbReference>
<evidence type="ECO:0000256" key="1">
    <source>
        <dbReference type="SAM" id="SignalP"/>
    </source>
</evidence>
<dbReference type="EMBL" id="KN847318">
    <property type="protein sequence ID" value="KIW57827.1"/>
    <property type="molecule type" value="Genomic_DNA"/>
</dbReference>
<organism evidence="3 4">
    <name type="scientific">Exophiala xenobiotica</name>
    <dbReference type="NCBI Taxonomy" id="348802"/>
    <lineage>
        <taxon>Eukaryota</taxon>
        <taxon>Fungi</taxon>
        <taxon>Dikarya</taxon>
        <taxon>Ascomycota</taxon>
        <taxon>Pezizomycotina</taxon>
        <taxon>Eurotiomycetes</taxon>
        <taxon>Chaetothyriomycetidae</taxon>
        <taxon>Chaetothyriales</taxon>
        <taxon>Herpotrichiellaceae</taxon>
        <taxon>Exophiala</taxon>
    </lineage>
</organism>
<feature type="signal peptide" evidence="1">
    <location>
        <begin position="1"/>
        <end position="22"/>
    </location>
</feature>
<feature type="domain" description="WSC" evidence="2">
    <location>
        <begin position="598"/>
        <end position="696"/>
    </location>
</feature>
<accession>A0A0D2D660</accession>
<keyword evidence="1" id="KW-0732">Signal</keyword>
<feature type="domain" description="WSC" evidence="2">
    <location>
        <begin position="379"/>
        <end position="471"/>
    </location>
</feature>
<reference evidence="3 4" key="1">
    <citation type="submission" date="2015-01" db="EMBL/GenBank/DDBJ databases">
        <title>The Genome Sequence of Exophiala xenobiotica CBS118157.</title>
        <authorList>
            <consortium name="The Broad Institute Genomics Platform"/>
            <person name="Cuomo C."/>
            <person name="de Hoog S."/>
            <person name="Gorbushina A."/>
            <person name="Stielow B."/>
            <person name="Teixiera M."/>
            <person name="Abouelleil A."/>
            <person name="Chapman S.B."/>
            <person name="Priest M."/>
            <person name="Young S.K."/>
            <person name="Wortman J."/>
            <person name="Nusbaum C."/>
            <person name="Birren B."/>
        </authorList>
    </citation>
    <scope>NUCLEOTIDE SEQUENCE [LARGE SCALE GENOMIC DNA]</scope>
    <source>
        <strain evidence="3 4">CBS 118157</strain>
    </source>
</reference>
<evidence type="ECO:0000313" key="3">
    <source>
        <dbReference type="EMBL" id="KIW57827.1"/>
    </source>
</evidence>
<feature type="chain" id="PRO_5002240221" description="WSC domain-containing protein" evidence="1">
    <location>
        <begin position="23"/>
        <end position="723"/>
    </location>
</feature>
<dbReference type="InterPro" id="IPR002889">
    <property type="entry name" value="WSC_carb-bd"/>
</dbReference>
<sequence>MKISISSSLALSLASWFASADAFWRMNCGISQVGRIDPILSPNAISGHTHLLSGAINVNTTSNFDSLSAASCTTCSIQKDMSAYWTPLLYYQYKNGSFIDVPNQGTVVYYLGRGEDRANIIPFPYGFKMVSGDSTARSYDNSTMTYGNKTYSSRPVSDRVSFVCIDYNNPQQETPYLNNTNCPDGLRAQIQFQSCWDGINLYKSDQSHVAYMSQIDNGVCPPTHPKPLPHLFFEIYYFPNELDTSDGGQFVFSNGDTTGYGFHGDFLNAWDNDVLTEAVAECINGNPSGVIEECAPLNASQDEYFGVNCPERASLVDEQVRGVLPKLPGCNEVTYGPAAAPQGVCSTQPSLNDLPNTDGQKKVEPVANTTTVSLASGKTATYQGCYIDGTGARALSGASTKNSTGMSTATCAAYCQYQGYSVFGTEYSSECYCGNSISAATTNQSDCAMVCSGNMTEYCGGPDRLSVWSITGNATETSTSSGPSISGATYISCYSDNGNSRTLSTRTTSSQMTLELCAQTALKGNYQYFGIEYASECWTGNTLATSATTLAEGKCSMSCSGNATEMCGGPDALSLFKNDLYVEPGSPISVTVTGGTAKYMFSGCYTEGTSGRTLGGSSSYSTSSSNMTVEMCATACYAKGYSYAGVEYSRECYCNNIGITNGGALAANSADCSMLCAGDLTEYCGGSSRLNVYKLKSTTNATSASTAQRRHVHSRHFWNVPSF</sequence>
<dbReference type="RefSeq" id="XP_013318412.1">
    <property type="nucleotide sequence ID" value="XM_013462958.1"/>
</dbReference>
<dbReference type="InterPro" id="IPR018535">
    <property type="entry name" value="DUF1996"/>
</dbReference>
<keyword evidence="4" id="KW-1185">Reference proteome</keyword>
<name>A0A0D2D660_9EURO</name>
<dbReference type="Proteomes" id="UP000054342">
    <property type="component" value="Unassembled WGS sequence"/>
</dbReference>
<dbReference type="SMART" id="SM00321">
    <property type="entry name" value="WSC"/>
    <property type="match status" value="3"/>
</dbReference>
<dbReference type="AlphaFoldDB" id="A0A0D2D660"/>